<protein>
    <submittedName>
        <fullName evidence="1">Uncharacterized protein</fullName>
    </submittedName>
</protein>
<organism evidence="1 2">
    <name type="scientific">Weissella muntiaci</name>
    <dbReference type="NCBI Taxonomy" id="2508881"/>
    <lineage>
        <taxon>Bacteria</taxon>
        <taxon>Bacillati</taxon>
        <taxon>Bacillota</taxon>
        <taxon>Bacilli</taxon>
        <taxon>Lactobacillales</taxon>
        <taxon>Lactobacillaceae</taxon>
        <taxon>Weissella</taxon>
    </lineage>
</organism>
<gene>
    <name evidence="1" type="ORF">ESZ50_01740</name>
</gene>
<keyword evidence="2" id="KW-1185">Reference proteome</keyword>
<evidence type="ECO:0000313" key="1">
    <source>
        <dbReference type="EMBL" id="TYC50684.1"/>
    </source>
</evidence>
<accession>A0A6C2C9R9</accession>
<comment type="caution">
    <text evidence="1">The sequence shown here is derived from an EMBL/GenBank/DDBJ whole genome shotgun (WGS) entry which is preliminary data.</text>
</comment>
<dbReference type="RefSeq" id="WP_148621884.1">
    <property type="nucleotide sequence ID" value="NZ_SDGZ01000006.1"/>
</dbReference>
<proteinExistence type="predicted"/>
<sequence length="162" mass="18611">MIHKRDEFNSRLVRILPKESKLVKSDLIAAIEATAPVTYEQVVARAIQQLENYADEERTNVVGFTKLLDQLSQSVDKAIELRQAAIVRATKTIKAIQGTVFESERPLIKAINELQKTIIDAQRNDARALTADIDFWRNRVERLHRAAFEHRAHKLRVRAMNN</sequence>
<dbReference type="OrthoDB" id="9851696at2"/>
<name>A0A6C2C9R9_9LACO</name>
<dbReference type="AlphaFoldDB" id="A0A6C2C9R9"/>
<evidence type="ECO:0000313" key="2">
    <source>
        <dbReference type="Proteomes" id="UP000371977"/>
    </source>
</evidence>
<dbReference type="EMBL" id="SDGZ01000006">
    <property type="protein sequence ID" value="TYC50684.1"/>
    <property type="molecule type" value="Genomic_DNA"/>
</dbReference>
<dbReference type="Proteomes" id="UP000371977">
    <property type="component" value="Unassembled WGS sequence"/>
</dbReference>
<reference evidence="1 2" key="1">
    <citation type="submission" date="2019-01" db="EMBL/GenBank/DDBJ databases">
        <title>Weissella sp. nov., a novel lactic acid bacterium isolated from animal feces.</title>
        <authorList>
            <person name="Wang L.-T."/>
        </authorList>
    </citation>
    <scope>NUCLEOTIDE SEQUENCE [LARGE SCALE GENOMIC DNA]</scope>
    <source>
        <strain evidence="1 2">8H-2</strain>
    </source>
</reference>